<sequence>MPKRIIPLSDVKVRNAKPKEKDYKLTDGGGLYLLVSSTGGKLWRMKYRFGGKEKSLSFGSYPVVSLIEARQRRDNAKQLLGKGVDPSIHQKAVKAARNESIANRFETIAREWHGHKQVEWSIDHAATIMTRLEKDIFPWIGGTPLTDVTARDIKGVVDRVKSRGTIEAARRLLTIISQVFTYAIFTDRANFNIAVGLKGYLPPSSKTKKHMAAVIDPKELAPLLRAMDSYQGGFVAQCALKLLPLFFCRPGELRHMEWHEVDFEAGQVNIPGSKMKMKSDHIIPLSTQAIAILKELQPLTGHGRYVFPSTRSFSRCMSDNTINAALRRMGFDSDTVTGHGFRATARTLLHEILQVSPHVIEAQLAHRVPDTLGAAYNRTTHISERRKMMQQWSDYLDGLKVGAVVIPIRTAKG</sequence>
<protein>
    <recommendedName>
        <fullName evidence="9">Integrase</fullName>
    </recommendedName>
</protein>
<dbReference type="InterPro" id="IPR013762">
    <property type="entry name" value="Integrase-like_cat_sf"/>
</dbReference>
<evidence type="ECO:0008006" key="9">
    <source>
        <dbReference type="Google" id="ProtNLM"/>
    </source>
</evidence>
<keyword evidence="3 5" id="KW-0238">DNA-binding</keyword>
<organism evidence="8">
    <name type="scientific">uncultured Desulfobacterium sp</name>
    <dbReference type="NCBI Taxonomy" id="201089"/>
    <lineage>
        <taxon>Bacteria</taxon>
        <taxon>Pseudomonadati</taxon>
        <taxon>Thermodesulfobacteriota</taxon>
        <taxon>Desulfobacteria</taxon>
        <taxon>Desulfobacterales</taxon>
        <taxon>Desulfobacteriaceae</taxon>
        <taxon>Desulfobacterium</taxon>
        <taxon>environmental samples</taxon>
    </lineage>
</organism>
<gene>
    <name evidence="8" type="ORF">PITCH_A580012</name>
</gene>
<keyword evidence="4" id="KW-0233">DNA recombination</keyword>
<evidence type="ECO:0000259" key="6">
    <source>
        <dbReference type="PROSITE" id="PS51898"/>
    </source>
</evidence>
<dbReference type="InterPro" id="IPR053876">
    <property type="entry name" value="Phage_int_M"/>
</dbReference>
<dbReference type="CDD" id="cd00801">
    <property type="entry name" value="INT_P4_C"/>
    <property type="match status" value="1"/>
</dbReference>
<dbReference type="PROSITE" id="PS51900">
    <property type="entry name" value="CB"/>
    <property type="match status" value="1"/>
</dbReference>
<dbReference type="GO" id="GO:0006310">
    <property type="term" value="P:DNA recombination"/>
    <property type="evidence" value="ECO:0007669"/>
    <property type="project" value="UniProtKB-KW"/>
</dbReference>
<name>A0A445N149_9BACT</name>
<dbReference type="GO" id="GO:0003677">
    <property type="term" value="F:DNA binding"/>
    <property type="evidence" value="ECO:0007669"/>
    <property type="project" value="UniProtKB-UniRule"/>
</dbReference>
<evidence type="ECO:0000259" key="7">
    <source>
        <dbReference type="PROSITE" id="PS51900"/>
    </source>
</evidence>
<comment type="similarity">
    <text evidence="1">Belongs to the 'phage' integrase family.</text>
</comment>
<dbReference type="InterPro" id="IPR010998">
    <property type="entry name" value="Integrase_recombinase_N"/>
</dbReference>
<dbReference type="Pfam" id="PF13356">
    <property type="entry name" value="Arm-DNA-bind_3"/>
    <property type="match status" value="1"/>
</dbReference>
<dbReference type="Gene3D" id="3.30.160.390">
    <property type="entry name" value="Integrase, DNA-binding domain"/>
    <property type="match status" value="1"/>
</dbReference>
<dbReference type="Pfam" id="PF22022">
    <property type="entry name" value="Phage_int_M"/>
    <property type="match status" value="1"/>
</dbReference>
<dbReference type="InterPro" id="IPR011010">
    <property type="entry name" value="DNA_brk_join_enz"/>
</dbReference>
<evidence type="ECO:0000256" key="1">
    <source>
        <dbReference type="ARBA" id="ARBA00008857"/>
    </source>
</evidence>
<evidence type="ECO:0000313" key="8">
    <source>
        <dbReference type="EMBL" id="SPD75409.1"/>
    </source>
</evidence>
<dbReference type="PANTHER" id="PTHR30629:SF2">
    <property type="entry name" value="PROPHAGE INTEGRASE INTS-RELATED"/>
    <property type="match status" value="1"/>
</dbReference>
<reference evidence="8" key="1">
    <citation type="submission" date="2018-01" db="EMBL/GenBank/DDBJ databases">
        <authorList>
            <person name="Regsiter A."/>
            <person name="William W."/>
        </authorList>
    </citation>
    <scope>NUCLEOTIDE SEQUENCE</scope>
    <source>
        <strain evidence="8">TRIP AH-1</strain>
    </source>
</reference>
<dbReference type="GO" id="GO:0015074">
    <property type="term" value="P:DNA integration"/>
    <property type="evidence" value="ECO:0007669"/>
    <property type="project" value="UniProtKB-KW"/>
</dbReference>
<dbReference type="SUPFAM" id="SSF56349">
    <property type="entry name" value="DNA breaking-rejoining enzymes"/>
    <property type="match status" value="1"/>
</dbReference>
<dbReference type="InterPro" id="IPR025166">
    <property type="entry name" value="Integrase_DNA_bind_dom"/>
</dbReference>
<evidence type="ECO:0000256" key="2">
    <source>
        <dbReference type="ARBA" id="ARBA00022908"/>
    </source>
</evidence>
<dbReference type="InterPro" id="IPR050808">
    <property type="entry name" value="Phage_Integrase"/>
</dbReference>
<evidence type="ECO:0000256" key="4">
    <source>
        <dbReference type="ARBA" id="ARBA00023172"/>
    </source>
</evidence>
<dbReference type="PANTHER" id="PTHR30629">
    <property type="entry name" value="PROPHAGE INTEGRASE"/>
    <property type="match status" value="1"/>
</dbReference>
<dbReference type="Gene3D" id="1.10.150.130">
    <property type="match status" value="1"/>
</dbReference>
<proteinExistence type="inferred from homology"/>
<keyword evidence="2" id="KW-0229">DNA integration</keyword>
<feature type="domain" description="Core-binding (CB)" evidence="7">
    <location>
        <begin position="103"/>
        <end position="184"/>
    </location>
</feature>
<dbReference type="Gene3D" id="1.10.443.10">
    <property type="entry name" value="Intergrase catalytic core"/>
    <property type="match status" value="1"/>
</dbReference>
<accession>A0A445N149</accession>
<evidence type="ECO:0000256" key="5">
    <source>
        <dbReference type="PROSITE-ProRule" id="PRU01248"/>
    </source>
</evidence>
<dbReference type="AlphaFoldDB" id="A0A445N149"/>
<dbReference type="InterPro" id="IPR002104">
    <property type="entry name" value="Integrase_catalytic"/>
</dbReference>
<dbReference type="EMBL" id="OJIN01000201">
    <property type="protein sequence ID" value="SPD75409.1"/>
    <property type="molecule type" value="Genomic_DNA"/>
</dbReference>
<evidence type="ECO:0000256" key="3">
    <source>
        <dbReference type="ARBA" id="ARBA00023125"/>
    </source>
</evidence>
<feature type="domain" description="Tyr recombinase" evidence="6">
    <location>
        <begin position="210"/>
        <end position="389"/>
    </location>
</feature>
<dbReference type="Pfam" id="PF00589">
    <property type="entry name" value="Phage_integrase"/>
    <property type="match status" value="1"/>
</dbReference>
<dbReference type="InterPro" id="IPR044068">
    <property type="entry name" value="CB"/>
</dbReference>
<dbReference type="PROSITE" id="PS51898">
    <property type="entry name" value="TYR_RECOMBINASE"/>
    <property type="match status" value="1"/>
</dbReference>
<dbReference type="InterPro" id="IPR038488">
    <property type="entry name" value="Integrase_DNA-bd_sf"/>
</dbReference>